<feature type="domain" description="Non-contractile tail sheath TIM barrel" evidence="3">
    <location>
        <begin position="214"/>
        <end position="551"/>
    </location>
</feature>
<evidence type="ECO:0000313" key="4">
    <source>
        <dbReference type="EMBL" id="MCW3798626.1"/>
    </source>
</evidence>
<feature type="domain" description="Non-contractile tail sheath N-terminal" evidence="2">
    <location>
        <begin position="18"/>
        <end position="208"/>
    </location>
</feature>
<dbReference type="Pfam" id="PF23845">
    <property type="entry name" value="TIM-barrel_NCTSP"/>
    <property type="match status" value="1"/>
</dbReference>
<dbReference type="NCBIfam" id="TIGR02217">
    <property type="entry name" value="chp_TIGR02217"/>
    <property type="match status" value="1"/>
</dbReference>
<name>A0ABT3JIL1_9SPHN</name>
<dbReference type="InterPro" id="IPR011740">
    <property type="entry name" value="DUF2460"/>
</dbReference>
<evidence type="ECO:0000313" key="5">
    <source>
        <dbReference type="Proteomes" id="UP001526246"/>
    </source>
</evidence>
<dbReference type="InterPro" id="IPR057122">
    <property type="entry name" value="TIM-barrel_NCTSP"/>
</dbReference>
<evidence type="ECO:0000259" key="1">
    <source>
        <dbReference type="Pfam" id="PF09343"/>
    </source>
</evidence>
<dbReference type="EMBL" id="JAPDOB010000002">
    <property type="protein sequence ID" value="MCW3798626.1"/>
    <property type="molecule type" value="Genomic_DNA"/>
</dbReference>
<evidence type="ECO:0000259" key="3">
    <source>
        <dbReference type="Pfam" id="PF23845"/>
    </source>
</evidence>
<dbReference type="Pfam" id="PF23844">
    <property type="entry name" value="NCTSP_N"/>
    <property type="match status" value="1"/>
</dbReference>
<proteinExistence type="predicted"/>
<feature type="domain" description="DUF2460" evidence="1">
    <location>
        <begin position="567"/>
        <end position="766"/>
    </location>
</feature>
<dbReference type="Proteomes" id="UP001526246">
    <property type="component" value="Unassembled WGS sequence"/>
</dbReference>
<dbReference type="InterPro" id="IPR057102">
    <property type="entry name" value="NCTSP_N"/>
</dbReference>
<evidence type="ECO:0000259" key="2">
    <source>
        <dbReference type="Pfam" id="PF23844"/>
    </source>
</evidence>
<organism evidence="4 5">
    <name type="scientific">Sphingomonas arvum</name>
    <dbReference type="NCBI Taxonomy" id="2992113"/>
    <lineage>
        <taxon>Bacteria</taxon>
        <taxon>Pseudomonadati</taxon>
        <taxon>Pseudomonadota</taxon>
        <taxon>Alphaproteobacteria</taxon>
        <taxon>Sphingomonadales</taxon>
        <taxon>Sphingomonadaceae</taxon>
        <taxon>Sphingomonas</taxon>
    </lineage>
</organism>
<keyword evidence="5" id="KW-1185">Reference proteome</keyword>
<accession>A0ABT3JIL1</accession>
<sequence>MIRHWVTREDAPLERSFIKRFDPQHFTVDFPRGARASIVLGGEPHSLLLTAEFLRPSDLVGLIYESEDRYAHPVHKRETKRDYSHCQLRFRWQSEGLVRLDAVNGPTLTIEGRDSGGAPRTWYVRLWNYASGQPEDAEIKIDFDDLREGFALSREAGRVYPGDIDRMFFSLVAPGYDPSSSAPFERVRSAALRLTNMACDGSGSVLDIADAMVPEHAVRMCTAYDDLYQSVPERVVDLVERLGYRKVINHYVGMSHYQRLLPSGLLDSSVAVNSAAERWHEAFATAAKERGFEVIFSLSFELLDMFCPEAWKQRDWSGRPALTGYAPPSTLVSPASGDAVDYLRRVALRFCRLLTEAELPVRFQIGEPWWWISSDYRLCAYDPATRAAIGGDVIDVGDVRGAKSSQQKAMLDRAGQLLAAATASIAGAVRAEHAGAQLALLTYLCGTLDPQAPELRRANLPLGWSSPAFDVLQIEDYEWVTRGRKALASAAGELAATRLNYALGMRHYLAGFASQESKADDWEAILGAIRSALRKGLAEVFVWALPQIVRDAITIFDDGSERLNAFDDVAFPIEIGAEASIAPAFSTTVVTSASGHEFRNSNWAQARLRFDAGPGVRGERELGRLVDFFRARRGSAVGFRFRDPYDFSSASMSDEPAASDQLLGVGDGRRTEFPLLKRYGTGEQRRITRPLPGSVRIAVGSDERHSGWSMGEHGFILFDMPPEAGEEVRAGFLFDVPVRFASDQLEINRASFQAGEAPSVPLIEIREDC</sequence>
<protein>
    <submittedName>
        <fullName evidence="4">DUF2460 domain-containing protein</fullName>
    </submittedName>
</protein>
<dbReference type="Pfam" id="PF09343">
    <property type="entry name" value="DUF2460"/>
    <property type="match status" value="1"/>
</dbReference>
<reference evidence="4 5" key="1">
    <citation type="submission" date="2022-10" db="EMBL/GenBank/DDBJ databases">
        <title>Sphingomonas sp.</title>
        <authorList>
            <person name="Jin C."/>
        </authorList>
    </citation>
    <scope>NUCLEOTIDE SEQUENCE [LARGE SCALE GENOMIC DNA]</scope>
    <source>
        <strain evidence="4 5">BN140010</strain>
    </source>
</reference>
<comment type="caution">
    <text evidence="4">The sequence shown here is derived from an EMBL/GenBank/DDBJ whole genome shotgun (WGS) entry which is preliminary data.</text>
</comment>
<gene>
    <name evidence="4" type="ORF">OMW55_12495</name>
</gene>
<dbReference type="RefSeq" id="WP_264883560.1">
    <property type="nucleotide sequence ID" value="NZ_JAPDOB010000002.1"/>
</dbReference>